<protein>
    <submittedName>
        <fullName evidence="1">Uncharacterized protein</fullName>
    </submittedName>
</protein>
<name>A0A9D1HTH8_9BACT</name>
<organism evidence="1 2">
    <name type="scientific">Candidatus Fimihabitans intestinipullorum</name>
    <dbReference type="NCBI Taxonomy" id="2840820"/>
    <lineage>
        <taxon>Bacteria</taxon>
        <taxon>Bacillati</taxon>
        <taxon>Mycoplasmatota</taxon>
        <taxon>Mycoplasmatota incertae sedis</taxon>
        <taxon>Candidatus Fimihabitans</taxon>
    </lineage>
</organism>
<evidence type="ECO:0000313" key="1">
    <source>
        <dbReference type="EMBL" id="HIU22366.1"/>
    </source>
</evidence>
<reference evidence="1" key="2">
    <citation type="journal article" date="2021" name="PeerJ">
        <title>Extensive microbial diversity within the chicken gut microbiome revealed by metagenomics and culture.</title>
        <authorList>
            <person name="Gilroy R."/>
            <person name="Ravi A."/>
            <person name="Getino M."/>
            <person name="Pursley I."/>
            <person name="Horton D.L."/>
            <person name="Alikhan N.F."/>
            <person name="Baker D."/>
            <person name="Gharbi K."/>
            <person name="Hall N."/>
            <person name="Watson M."/>
            <person name="Adriaenssens E.M."/>
            <person name="Foster-Nyarko E."/>
            <person name="Jarju S."/>
            <person name="Secka A."/>
            <person name="Antonio M."/>
            <person name="Oren A."/>
            <person name="Chaudhuri R.R."/>
            <person name="La Ragione R."/>
            <person name="Hildebrand F."/>
            <person name="Pallen M.J."/>
        </authorList>
    </citation>
    <scope>NUCLEOTIDE SEQUENCE</scope>
    <source>
        <strain evidence="1">CHK197-8231</strain>
    </source>
</reference>
<dbReference type="Proteomes" id="UP000824087">
    <property type="component" value="Unassembled WGS sequence"/>
</dbReference>
<reference evidence="1" key="1">
    <citation type="submission" date="2020-10" db="EMBL/GenBank/DDBJ databases">
        <authorList>
            <person name="Gilroy R."/>
        </authorList>
    </citation>
    <scope>NUCLEOTIDE SEQUENCE</scope>
    <source>
        <strain evidence="1">CHK197-8231</strain>
    </source>
</reference>
<sequence length="293" mass="35079">MAKYYQGQIEIKKFKNFKWNDKIISLEEFPYIKEAYRAQWHYEQGEKSWYFLKSFDDMQRLIAELIGSELALFLNIPTVTYQVIPDPIIPKKRLVLASKNKMKPRERYYTLEDLNIIRMDYFHAIKKFSCYEDFIAAIAPMFHSKEAMIKFQKQIAAMIAIDIFTVQLDHDFDGNSYYEKQNDLTLSFLLDYELSLGGLDRFDATQNYIHQTPFFNQQFLDSELPVFEESFPYLKESLDQLMKIPFDTFLEHIERKYNIQFANPIKNYTLKILNKRQNSLANFRQISEKQNNI</sequence>
<dbReference type="AlphaFoldDB" id="A0A9D1HTH8"/>
<comment type="caution">
    <text evidence="1">The sequence shown here is derived from an EMBL/GenBank/DDBJ whole genome shotgun (WGS) entry which is preliminary data.</text>
</comment>
<proteinExistence type="predicted"/>
<evidence type="ECO:0000313" key="2">
    <source>
        <dbReference type="Proteomes" id="UP000824087"/>
    </source>
</evidence>
<accession>A0A9D1HTH8</accession>
<gene>
    <name evidence="1" type="ORF">IAD49_02160</name>
</gene>
<dbReference type="EMBL" id="DVML01000012">
    <property type="protein sequence ID" value="HIU22366.1"/>
    <property type="molecule type" value="Genomic_DNA"/>
</dbReference>